<name>L9VTE1_9EURY</name>
<organism evidence="2 3">
    <name type="scientific">Natronorubrum tibetense GA33</name>
    <dbReference type="NCBI Taxonomy" id="1114856"/>
    <lineage>
        <taxon>Archaea</taxon>
        <taxon>Methanobacteriati</taxon>
        <taxon>Methanobacteriota</taxon>
        <taxon>Stenosarchaea group</taxon>
        <taxon>Halobacteria</taxon>
        <taxon>Halobacteriales</taxon>
        <taxon>Natrialbaceae</taxon>
        <taxon>Natronorubrum</taxon>
    </lineage>
</organism>
<evidence type="ECO:0000313" key="2">
    <source>
        <dbReference type="EMBL" id="ELY40470.1"/>
    </source>
</evidence>
<feature type="transmembrane region" description="Helical" evidence="1">
    <location>
        <begin position="126"/>
        <end position="146"/>
    </location>
</feature>
<evidence type="ECO:0000256" key="1">
    <source>
        <dbReference type="SAM" id="Phobius"/>
    </source>
</evidence>
<proteinExistence type="predicted"/>
<keyword evidence="3" id="KW-1185">Reference proteome</keyword>
<feature type="transmembrane region" description="Helical" evidence="1">
    <location>
        <begin position="20"/>
        <end position="40"/>
    </location>
</feature>
<keyword evidence="1" id="KW-0812">Transmembrane</keyword>
<dbReference type="AlphaFoldDB" id="L9VTE1"/>
<gene>
    <name evidence="2" type="ORF">C496_11493</name>
</gene>
<dbReference type="PATRIC" id="fig|1114856.3.peg.2393"/>
<evidence type="ECO:0000313" key="3">
    <source>
        <dbReference type="Proteomes" id="UP000011599"/>
    </source>
</evidence>
<keyword evidence="1" id="KW-1133">Transmembrane helix</keyword>
<comment type="caution">
    <text evidence="2">The sequence shown here is derived from an EMBL/GenBank/DDBJ whole genome shotgun (WGS) entry which is preliminary data.</text>
</comment>
<dbReference type="OrthoDB" id="142099at2157"/>
<accession>L9VTE1</accession>
<dbReference type="eggNOG" id="arCOG08935">
    <property type="taxonomic scope" value="Archaea"/>
</dbReference>
<feature type="transmembrane region" description="Helical" evidence="1">
    <location>
        <begin position="87"/>
        <end position="106"/>
    </location>
</feature>
<keyword evidence="1" id="KW-0472">Membrane</keyword>
<sequence length="148" mass="16056">MGSPSQTPAAQRHSVQPTAIVYPLGLWVVMAVLAVINGIFRETMLIPRIGTYPGHLLSTALLVVAILAVSAGYFAYTSIDYTRTERLLVGMIWVVLTVGFEFLIGYLEGVPVSETIAQYDVLGGQVWIVVPITLLAAPLLFGAYFARE</sequence>
<dbReference type="STRING" id="1114856.GCA_000383975_02725"/>
<feature type="transmembrane region" description="Helical" evidence="1">
    <location>
        <begin position="52"/>
        <end position="75"/>
    </location>
</feature>
<dbReference type="EMBL" id="AOHW01000032">
    <property type="protein sequence ID" value="ELY40470.1"/>
    <property type="molecule type" value="Genomic_DNA"/>
</dbReference>
<dbReference type="Proteomes" id="UP000011599">
    <property type="component" value="Unassembled WGS sequence"/>
</dbReference>
<reference evidence="2 3" key="1">
    <citation type="journal article" date="2014" name="PLoS Genet.">
        <title>Phylogenetically driven sequencing of extremely halophilic archaea reveals strategies for static and dynamic osmo-response.</title>
        <authorList>
            <person name="Becker E.A."/>
            <person name="Seitzer P.M."/>
            <person name="Tritt A."/>
            <person name="Larsen D."/>
            <person name="Krusor M."/>
            <person name="Yao A.I."/>
            <person name="Wu D."/>
            <person name="Madern D."/>
            <person name="Eisen J.A."/>
            <person name="Darling A.E."/>
            <person name="Facciotti M.T."/>
        </authorList>
    </citation>
    <scope>NUCLEOTIDE SEQUENCE [LARGE SCALE GENOMIC DNA]</scope>
    <source>
        <strain evidence="2 3">GA33</strain>
    </source>
</reference>
<protein>
    <submittedName>
        <fullName evidence="2">Uncharacterized protein</fullName>
    </submittedName>
</protein>
<dbReference type="RefSeq" id="WP_006090127.1">
    <property type="nucleotide sequence ID" value="NZ_AOHW01000032.1"/>
</dbReference>